<dbReference type="PROSITE" id="PS00108">
    <property type="entry name" value="PROTEIN_KINASE_ST"/>
    <property type="match status" value="1"/>
</dbReference>
<dbReference type="SMART" id="SM00220">
    <property type="entry name" value="S_TKc"/>
    <property type="match status" value="1"/>
</dbReference>
<dbReference type="GO" id="GO:0004674">
    <property type="term" value="F:protein serine/threonine kinase activity"/>
    <property type="evidence" value="ECO:0007669"/>
    <property type="project" value="UniProtKB-KW"/>
</dbReference>
<evidence type="ECO:0000256" key="1">
    <source>
        <dbReference type="ARBA" id="ARBA00022527"/>
    </source>
</evidence>
<feature type="region of interest" description="Disordered" evidence="7">
    <location>
        <begin position="1371"/>
        <end position="1411"/>
    </location>
</feature>
<proteinExistence type="predicted"/>
<keyword evidence="11" id="KW-1185">Reference proteome</keyword>
<dbReference type="Proteomes" id="UP001430356">
    <property type="component" value="Unassembled WGS sequence"/>
</dbReference>
<feature type="region of interest" description="Disordered" evidence="7">
    <location>
        <begin position="560"/>
        <end position="590"/>
    </location>
</feature>
<dbReference type="PROSITE" id="PS50222">
    <property type="entry name" value="EF_HAND_2"/>
    <property type="match status" value="1"/>
</dbReference>
<feature type="compositionally biased region" description="Low complexity" evidence="7">
    <location>
        <begin position="1556"/>
        <end position="1566"/>
    </location>
</feature>
<dbReference type="GO" id="GO:0007165">
    <property type="term" value="P:signal transduction"/>
    <property type="evidence" value="ECO:0007669"/>
    <property type="project" value="TreeGrafter"/>
</dbReference>
<evidence type="ECO:0000259" key="8">
    <source>
        <dbReference type="PROSITE" id="PS50011"/>
    </source>
</evidence>
<dbReference type="Gene3D" id="1.10.238.10">
    <property type="entry name" value="EF-hand"/>
    <property type="match status" value="1"/>
</dbReference>
<feature type="compositionally biased region" description="Basic and acidic residues" evidence="7">
    <location>
        <begin position="1606"/>
        <end position="1617"/>
    </location>
</feature>
<feature type="region of interest" description="Disordered" evidence="7">
    <location>
        <begin position="1426"/>
        <end position="1625"/>
    </location>
</feature>
<dbReference type="Pfam" id="PF00069">
    <property type="entry name" value="Pkinase"/>
    <property type="match status" value="2"/>
</dbReference>
<feature type="region of interest" description="Disordered" evidence="7">
    <location>
        <begin position="859"/>
        <end position="907"/>
    </location>
</feature>
<feature type="compositionally biased region" description="Basic and acidic residues" evidence="7">
    <location>
        <begin position="1534"/>
        <end position="1555"/>
    </location>
</feature>
<feature type="region of interest" description="Disordered" evidence="7">
    <location>
        <begin position="1204"/>
        <end position="1224"/>
    </location>
</feature>
<feature type="compositionally biased region" description="Polar residues" evidence="7">
    <location>
        <begin position="1426"/>
        <end position="1435"/>
    </location>
</feature>
<feature type="domain" description="Protein kinase" evidence="8">
    <location>
        <begin position="32"/>
        <end position="817"/>
    </location>
</feature>
<dbReference type="SUPFAM" id="SSF56112">
    <property type="entry name" value="Protein kinase-like (PK-like)"/>
    <property type="match status" value="2"/>
</dbReference>
<keyword evidence="2" id="KW-0808">Transferase</keyword>
<evidence type="ECO:0000256" key="2">
    <source>
        <dbReference type="ARBA" id="ARBA00022679"/>
    </source>
</evidence>
<feature type="compositionally biased region" description="Polar residues" evidence="7">
    <location>
        <begin position="1443"/>
        <end position="1456"/>
    </location>
</feature>
<dbReference type="Gene3D" id="1.10.510.10">
    <property type="entry name" value="Transferase(Phosphotransferase) domain 1"/>
    <property type="match status" value="2"/>
</dbReference>
<evidence type="ECO:0000259" key="9">
    <source>
        <dbReference type="PROSITE" id="PS50222"/>
    </source>
</evidence>
<keyword evidence="1" id="KW-0723">Serine/threonine-protein kinase</keyword>
<dbReference type="GO" id="GO:0005524">
    <property type="term" value="F:ATP binding"/>
    <property type="evidence" value="ECO:0007669"/>
    <property type="project" value="UniProtKB-UniRule"/>
</dbReference>
<dbReference type="Gene3D" id="3.30.200.20">
    <property type="entry name" value="Phosphorylase Kinase, domain 1"/>
    <property type="match status" value="1"/>
</dbReference>
<dbReference type="PANTHER" id="PTHR43895:SF92">
    <property type="entry name" value="PROTEIN KINASE DOMAIN-CONTAINING PROTEIN"/>
    <property type="match status" value="1"/>
</dbReference>
<evidence type="ECO:0000256" key="7">
    <source>
        <dbReference type="SAM" id="MobiDB-lite"/>
    </source>
</evidence>
<feature type="compositionally biased region" description="Pro residues" evidence="7">
    <location>
        <begin position="668"/>
        <end position="678"/>
    </location>
</feature>
<evidence type="ECO:0000313" key="11">
    <source>
        <dbReference type="Proteomes" id="UP001430356"/>
    </source>
</evidence>
<dbReference type="PROSITE" id="PS50011">
    <property type="entry name" value="PROTEIN_KINASE_DOM"/>
    <property type="match status" value="1"/>
</dbReference>
<feature type="compositionally biased region" description="Low complexity" evidence="7">
    <location>
        <begin position="571"/>
        <end position="590"/>
    </location>
</feature>
<accession>A0AAW0EWU7</accession>
<feature type="domain" description="EF-hand" evidence="9">
    <location>
        <begin position="957"/>
        <end position="992"/>
    </location>
</feature>
<dbReference type="SUPFAM" id="SSF47473">
    <property type="entry name" value="EF-hand"/>
    <property type="match status" value="1"/>
</dbReference>
<evidence type="ECO:0000256" key="4">
    <source>
        <dbReference type="ARBA" id="ARBA00022777"/>
    </source>
</evidence>
<feature type="compositionally biased region" description="Low complexity" evidence="7">
    <location>
        <begin position="718"/>
        <end position="728"/>
    </location>
</feature>
<dbReference type="InterPro" id="IPR011009">
    <property type="entry name" value="Kinase-like_dom_sf"/>
</dbReference>
<feature type="compositionally biased region" description="Low complexity" evidence="7">
    <location>
        <begin position="1396"/>
        <end position="1406"/>
    </location>
</feature>
<feature type="region of interest" description="Disordered" evidence="7">
    <location>
        <begin position="295"/>
        <end position="414"/>
    </location>
</feature>
<feature type="region of interest" description="Disordered" evidence="7">
    <location>
        <begin position="1643"/>
        <end position="1682"/>
    </location>
</feature>
<feature type="compositionally biased region" description="Low complexity" evidence="7">
    <location>
        <begin position="684"/>
        <end position="700"/>
    </location>
</feature>
<feature type="compositionally biased region" description="Low complexity" evidence="7">
    <location>
        <begin position="1468"/>
        <end position="1479"/>
    </location>
</feature>
<feature type="binding site" evidence="6">
    <location>
        <position position="61"/>
    </location>
    <ligand>
        <name>ATP</name>
        <dbReference type="ChEBI" id="CHEBI:30616"/>
    </ligand>
</feature>
<dbReference type="GO" id="GO:0005509">
    <property type="term" value="F:calcium ion binding"/>
    <property type="evidence" value="ECO:0007669"/>
    <property type="project" value="InterPro"/>
</dbReference>
<feature type="region of interest" description="Disordered" evidence="7">
    <location>
        <begin position="428"/>
        <end position="531"/>
    </location>
</feature>
<name>A0AAW0EWU7_9TRYP</name>
<keyword evidence="4 10" id="KW-0418">Kinase</keyword>
<dbReference type="EMBL" id="JAECZO010000138">
    <property type="protein sequence ID" value="KAK7198234.1"/>
    <property type="molecule type" value="Genomic_DNA"/>
</dbReference>
<feature type="compositionally biased region" description="Polar residues" evidence="7">
    <location>
        <begin position="1494"/>
        <end position="1525"/>
    </location>
</feature>
<feature type="compositionally biased region" description="Polar residues" evidence="7">
    <location>
        <begin position="1567"/>
        <end position="1580"/>
    </location>
</feature>
<feature type="region of interest" description="Disordered" evidence="7">
    <location>
        <begin position="611"/>
        <end position="733"/>
    </location>
</feature>
<feature type="compositionally biased region" description="Low complexity" evidence="7">
    <location>
        <begin position="295"/>
        <end position="335"/>
    </location>
</feature>
<gene>
    <name evidence="10" type="ORF">NESM_000780400</name>
</gene>
<dbReference type="InterPro" id="IPR011992">
    <property type="entry name" value="EF-hand-dom_pair"/>
</dbReference>
<feature type="compositionally biased region" description="Low complexity" evidence="7">
    <location>
        <begin position="342"/>
        <end position="357"/>
    </location>
</feature>
<feature type="compositionally biased region" description="Basic residues" evidence="7">
    <location>
        <begin position="701"/>
        <end position="717"/>
    </location>
</feature>
<dbReference type="PANTHER" id="PTHR43895">
    <property type="entry name" value="CALCIUM/CALMODULIN-DEPENDENT PROTEIN KINASE KINASE-RELATED"/>
    <property type="match status" value="1"/>
</dbReference>
<organism evidence="10 11">
    <name type="scientific">Novymonas esmeraldas</name>
    <dbReference type="NCBI Taxonomy" id="1808958"/>
    <lineage>
        <taxon>Eukaryota</taxon>
        <taxon>Discoba</taxon>
        <taxon>Euglenozoa</taxon>
        <taxon>Kinetoplastea</taxon>
        <taxon>Metakinetoplastina</taxon>
        <taxon>Trypanosomatida</taxon>
        <taxon>Trypanosomatidae</taxon>
        <taxon>Novymonas</taxon>
    </lineage>
</organism>
<feature type="compositionally biased region" description="Polar residues" evidence="7">
    <location>
        <begin position="868"/>
        <end position="879"/>
    </location>
</feature>
<evidence type="ECO:0000256" key="5">
    <source>
        <dbReference type="ARBA" id="ARBA00022840"/>
    </source>
</evidence>
<sequence>MQLASRATSSNATSFFTGSFDLEEEGKVLGDYVVGHRLGEGAYGSVYVVKYLPSGDRFALKILQKQDLFNSSGLYPTDLSPMGGAVADAAVRDGDAAETCPLGSAPASMAAAIVKTFEQQIISEAMVMQALEHPHVVKFYKFLNSTTAFYFVMELAEGGELFDLILSKHYFAEEEARMYFQQLISAIDYCHRNGVAHKDLKAENLLLSDDGRLLVCDFGFSSKIAKENIDDPEQTVGTGDNTALLDAIHNGGMFGTLHYTSPEAVMASLQQRERLFSGSGGPSSVDARSALRCGTSAHTTTSSTSKDSSSLSSPSSASSASSVSQMSSRSGSLVRGWRRRAAAVVGSRRLKAAAAATRGDDGGVGGSGASLRATRSTSATEDAGAATHRVAAEKKRTHFSPLTPPAAPASSAPNAEGVVLTVTGPAIHRSGSTQSVSSAANGRGHKGASPTSGFNRVGEGFSTFVKSLMGSGGNNSNSNSNSNSNNGGGHHPPPPQPGHDARVHGSRVKSPREGPTSTPTRARPSLETKSRCKVVGGAANLVSAEAENAASEAHQAIRHLRPSAGSQERTSMLSSDVSSSMSSPTTSSFAAPSFSESALAAVARLTSAPSSTTLAKPGVLPSHVSSPTLLSTPTRTSPARRLSAAKDTVTVPGALLSKGAGDAQLPPQLLPLPMPPAPTWTRDASSSGSVVAQQQQQQQRSQHRQHKDPRGHRRRGGTRSTTGASATRKPQPIIVDPFQQDLWSAGVILFFMLTGRLPFDGRDEEETLHLIQVNEFAFDEDESQRISPAARKLVTQMLSHEPMDRPTTEQIINSPWFRQDVKLAKDFPHREELLEAPPSAATGAASRVSLPLRPVASVSAASDGCQVPGSSARSSTRSVEGSELRTARFGTGASSPRPHSFISDRNSPVTLVPLTNSSFGGHGSGGSGGGVGKRRDIGATSISNFLDFSTHHPVTPEEERVLETAFRKVDSDGYGCITRDQLRDMLTTLHGDAVPTEDVDELVRLFAGDASVSSITFTQFRNAWVNNDLANTPFTHSSEFQLANIIGTEMDAVEREVVRQLRTAFNSLDENHCGVIQLHQVQRIFDKCNIPVQKAECLSLIKYFHETELARCHSRTSLQWQRRGGAAAASAAVAGPCHASGAASPLGFAKVHSLTSTTGATLGTASPTLPATRPDFDAAVAEAAAASTATATVTVGGTTVGGLRVLSPSQSPPPPPLLDSPTSPSSITVSFDSFVCGIVKSDILLKHPLGRRLAAATNLAALFQSRNVTECVRHGFLVTGLQNVVLAKLASMPERLLLLYSDEVVSNTENIYSFRYLGSSALVSGATMSTATPLLMSSSLVAMAASTGPATAGLPLVLQSCLPPQRRASVTAASLPSLPPRPLHSSLGTGSGTGTGTAAATSNAGALPHNPAPSVSDLCTVLSRSNYTQAPSSSPRALARVDSATSDLRSPQTERTATAAGFSASGNTAAAPAQQRTPALPNPIPRRHPAAGRPTTSPSRAAGGTTPSQSLALSCRSHSPTSHCTHSLHLSGPETHRQPHHGSDQDGESTRDDTHSFFSASRNSSSIVNTASDDSHSTGSRGAVSSGIGEELEGLSSARVVGVRRRAADEADPREPLARNSRGSKAMAGAAAAAAAATVSAVKRGGARQQTRRSSAVGEEDGAEARRSAPVMRTRGSASGASLRCNPPCTSVPLSVSSRSAVTAAADSRIASSPLLSSRQVTGVDAVAAAAAAPSLQDGVSSSSASPSPPSALHARGVGAVAMGTSAPFAHRAMAYGGTGAVAQVNGVCDVDVILSPACLGYTMVQFRRIHGKTSDFHEAVMFISNVLEGEREQAMQDTMTCGESELM</sequence>
<dbReference type="InterPro" id="IPR017441">
    <property type="entry name" value="Protein_kinase_ATP_BS"/>
</dbReference>
<feature type="compositionally biased region" description="Low complexity" evidence="7">
    <location>
        <begin position="620"/>
        <end position="637"/>
    </location>
</feature>
<evidence type="ECO:0000256" key="6">
    <source>
        <dbReference type="PROSITE-ProRule" id="PRU10141"/>
    </source>
</evidence>
<dbReference type="PROSITE" id="PS00107">
    <property type="entry name" value="PROTEIN_KINASE_ATP"/>
    <property type="match status" value="1"/>
</dbReference>
<feature type="compositionally biased region" description="Polar residues" evidence="7">
    <location>
        <begin position="430"/>
        <end position="440"/>
    </location>
</feature>
<dbReference type="InterPro" id="IPR002048">
    <property type="entry name" value="EF_hand_dom"/>
</dbReference>
<evidence type="ECO:0000313" key="10">
    <source>
        <dbReference type="EMBL" id="KAK7198234.1"/>
    </source>
</evidence>
<evidence type="ECO:0000256" key="3">
    <source>
        <dbReference type="ARBA" id="ARBA00022741"/>
    </source>
</evidence>
<protein>
    <submittedName>
        <fullName evidence="10">Protein kinase domain/Protein tyrosine kinase/EF-hand domain containing protein</fullName>
    </submittedName>
</protein>
<feature type="compositionally biased region" description="Low complexity" evidence="7">
    <location>
        <begin position="474"/>
        <end position="485"/>
    </location>
</feature>
<reference evidence="10 11" key="1">
    <citation type="journal article" date="2021" name="MBio">
        <title>A New Model Trypanosomatid, Novymonas esmeraldas: Genomic Perception of Its 'Candidatus Pandoraea novymonadis' Endosymbiont.</title>
        <authorList>
            <person name="Zakharova A."/>
            <person name="Saura A."/>
            <person name="Butenko A."/>
            <person name="Podesvova L."/>
            <person name="Warmusova S."/>
            <person name="Kostygov A.Y."/>
            <person name="Nenarokova A."/>
            <person name="Lukes J."/>
            <person name="Opperdoes F.R."/>
            <person name="Yurchenko V."/>
        </authorList>
    </citation>
    <scope>NUCLEOTIDE SEQUENCE [LARGE SCALE GENOMIC DNA]</scope>
    <source>
        <strain evidence="10 11">E262AT.01</strain>
    </source>
</reference>
<dbReference type="InterPro" id="IPR008271">
    <property type="entry name" value="Ser/Thr_kinase_AS"/>
</dbReference>
<dbReference type="InterPro" id="IPR000719">
    <property type="entry name" value="Prot_kinase_dom"/>
</dbReference>
<comment type="caution">
    <text evidence="10">The sequence shown here is derived from an EMBL/GenBank/DDBJ whole genome shotgun (WGS) entry which is preliminary data.</text>
</comment>
<keyword evidence="3 6" id="KW-0547">Nucleotide-binding</keyword>
<keyword evidence="5 6" id="KW-0067">ATP-binding</keyword>